<name>A0AAW6WD31_9FUSO</name>
<dbReference type="EMBL" id="JAMGTK010000016">
    <property type="protein sequence ID" value="MDK4512459.1"/>
    <property type="molecule type" value="Genomic_DNA"/>
</dbReference>
<reference evidence="1" key="1">
    <citation type="journal article" date="2022" name="Gene">
        <title>A genome-led study on the pathogenesis of Fusobacterium necrophorum infections.</title>
        <authorList>
            <person name="Thapa G."/>
            <person name="Jayal A."/>
            <person name="Sikazwe E."/>
            <person name="Perry T."/>
            <person name="Mohammed Al Balushi A."/>
            <person name="Livingstone P."/>
        </authorList>
    </citation>
    <scope>NUCLEOTIDE SEQUENCE</scope>
    <source>
        <strain evidence="1">BRON_8</strain>
    </source>
</reference>
<organism evidence="1 2">
    <name type="scientific">Fusobacterium necrophorum</name>
    <dbReference type="NCBI Taxonomy" id="859"/>
    <lineage>
        <taxon>Bacteria</taxon>
        <taxon>Fusobacteriati</taxon>
        <taxon>Fusobacteriota</taxon>
        <taxon>Fusobacteriia</taxon>
        <taxon>Fusobacteriales</taxon>
        <taxon>Fusobacteriaceae</taxon>
        <taxon>Fusobacterium</taxon>
    </lineage>
</organism>
<comment type="caution">
    <text evidence="1">The sequence shown here is derived from an EMBL/GenBank/DDBJ whole genome shotgun (WGS) entry which is preliminary data.</text>
</comment>
<dbReference type="AlphaFoldDB" id="A0AAW6WD31"/>
<dbReference type="RefSeq" id="WP_285049163.1">
    <property type="nucleotide sequence ID" value="NZ_JAMGTK010000016.1"/>
</dbReference>
<gene>
    <name evidence="1" type="ORF">MWG07_09385</name>
</gene>
<evidence type="ECO:0000313" key="1">
    <source>
        <dbReference type="EMBL" id="MDK4512459.1"/>
    </source>
</evidence>
<reference evidence="1" key="2">
    <citation type="submission" date="2022-04" db="EMBL/GenBank/DDBJ databases">
        <authorList>
            <person name="Livingstone P.G."/>
        </authorList>
    </citation>
    <scope>NUCLEOTIDE SEQUENCE</scope>
    <source>
        <strain evidence="1">BRON_8</strain>
    </source>
</reference>
<keyword evidence="2" id="KW-1185">Reference proteome</keyword>
<dbReference type="Proteomes" id="UP001173223">
    <property type="component" value="Unassembled WGS sequence"/>
</dbReference>
<accession>A0AAW6WD31</accession>
<proteinExistence type="predicted"/>
<sequence>MKKITWGEIKNEVQRCDYEICTDLFDKETGECTVDISSGKWAGYSVPAQVIFGEEEDELIIEDSAIVYNIAYDPDEE</sequence>
<protein>
    <submittedName>
        <fullName evidence="1">Uncharacterized protein</fullName>
    </submittedName>
</protein>
<evidence type="ECO:0000313" key="2">
    <source>
        <dbReference type="Proteomes" id="UP001173223"/>
    </source>
</evidence>